<evidence type="ECO:0008006" key="3">
    <source>
        <dbReference type="Google" id="ProtNLM"/>
    </source>
</evidence>
<keyword evidence="2" id="KW-1185">Reference proteome</keyword>
<reference evidence="1 2" key="1">
    <citation type="submission" date="2020-08" db="EMBL/GenBank/DDBJ databases">
        <title>A Genomic Blueprint of the Chicken Gut Microbiome.</title>
        <authorList>
            <person name="Gilroy R."/>
            <person name="Ravi A."/>
            <person name="Getino M."/>
            <person name="Pursley I."/>
            <person name="Horton D.L."/>
            <person name="Alikhan N.-F."/>
            <person name="Baker D."/>
            <person name="Gharbi K."/>
            <person name="Hall N."/>
            <person name="Watson M."/>
            <person name="Adriaenssens E.M."/>
            <person name="Foster-Nyarko E."/>
            <person name="Jarju S."/>
            <person name="Secka A."/>
            <person name="Antonio M."/>
            <person name="Oren A."/>
            <person name="Chaudhuri R."/>
            <person name="La Ragione R.M."/>
            <person name="Hildebrand F."/>
            <person name="Pallen M.J."/>
        </authorList>
    </citation>
    <scope>NUCLEOTIDE SEQUENCE [LARGE SCALE GENOMIC DNA]</scope>
    <source>
        <strain evidence="1 2">Sa3CUA2</strain>
    </source>
</reference>
<evidence type="ECO:0000313" key="1">
    <source>
        <dbReference type="EMBL" id="MBD7917989.1"/>
    </source>
</evidence>
<name>A0ABR8QC40_9CELL</name>
<dbReference type="Proteomes" id="UP000604241">
    <property type="component" value="Unassembled WGS sequence"/>
</dbReference>
<sequence length="219" mass="24869">MPHATSHDPVAICRTLSRARSATYLRAAAQDQAAAVDLYGWNARVSAALILPAHFAEVSVRNAVDDALSSVYGERWPWSDGFYRTLPAPGGRVYKPRDDLAANRARYGTTGKVVADLKFVFWQTMFTARHDGRLWSRNIVRSFPNAGQIDPKALRGRIYDDLEVVRRLRNRLAHHEPVFARDLADDLRRMLELVDLRCTATGVWLRDMEDVTALLRRRP</sequence>
<proteinExistence type="predicted"/>
<organism evidence="1 2">
    <name type="scientific">Cellulomonas avistercoris</name>
    <dbReference type="NCBI Taxonomy" id="2762242"/>
    <lineage>
        <taxon>Bacteria</taxon>
        <taxon>Bacillati</taxon>
        <taxon>Actinomycetota</taxon>
        <taxon>Actinomycetes</taxon>
        <taxon>Micrococcales</taxon>
        <taxon>Cellulomonadaceae</taxon>
        <taxon>Cellulomonas</taxon>
    </lineage>
</organism>
<dbReference type="RefSeq" id="WP_191781785.1">
    <property type="nucleotide sequence ID" value="NZ_JACSQV010000004.1"/>
</dbReference>
<dbReference type="EMBL" id="JACSQV010000004">
    <property type="protein sequence ID" value="MBD7917989.1"/>
    <property type="molecule type" value="Genomic_DNA"/>
</dbReference>
<gene>
    <name evidence="1" type="ORF">H9657_06815</name>
</gene>
<comment type="caution">
    <text evidence="1">The sequence shown here is derived from an EMBL/GenBank/DDBJ whole genome shotgun (WGS) entry which is preliminary data.</text>
</comment>
<evidence type="ECO:0000313" key="2">
    <source>
        <dbReference type="Proteomes" id="UP000604241"/>
    </source>
</evidence>
<protein>
    <recommendedName>
        <fullName evidence="3">Abi-like protein</fullName>
    </recommendedName>
</protein>
<accession>A0ABR8QC40</accession>